<proteinExistence type="inferred from homology"/>
<evidence type="ECO:0000313" key="2">
    <source>
        <dbReference type="EMBL" id="CUN96094.1"/>
    </source>
</evidence>
<keyword evidence="2" id="KW-0378">Hydrolase</keyword>
<dbReference type="FunFam" id="3.30.1330.40:FF:000001">
    <property type="entry name" value="L-PSP family endoribonuclease"/>
    <property type="match status" value="1"/>
</dbReference>
<dbReference type="GO" id="GO:0005829">
    <property type="term" value="C:cytosol"/>
    <property type="evidence" value="ECO:0007669"/>
    <property type="project" value="TreeGrafter"/>
</dbReference>
<dbReference type="EC" id="3.5.4.-" evidence="2"/>
<dbReference type="NCBIfam" id="TIGR00004">
    <property type="entry name" value="Rid family detoxifying hydrolase"/>
    <property type="match status" value="1"/>
</dbReference>
<dbReference type="InterPro" id="IPR006175">
    <property type="entry name" value="YjgF/YER057c/UK114"/>
</dbReference>
<dbReference type="InterPro" id="IPR006056">
    <property type="entry name" value="RidA"/>
</dbReference>
<dbReference type="Proteomes" id="UP000095594">
    <property type="component" value="Unassembled WGS sequence"/>
</dbReference>
<dbReference type="Pfam" id="PF01042">
    <property type="entry name" value="Ribonuc_L-PSP"/>
    <property type="match status" value="1"/>
</dbReference>
<dbReference type="GO" id="GO:0019239">
    <property type="term" value="F:deaminase activity"/>
    <property type="evidence" value="ECO:0007669"/>
    <property type="project" value="TreeGrafter"/>
</dbReference>
<dbReference type="InterPro" id="IPR019897">
    <property type="entry name" value="RidA_CS"/>
</dbReference>
<dbReference type="RefSeq" id="WP_055263995.1">
    <property type="nucleotide sequence ID" value="NZ_CABIXQ010000004.1"/>
</dbReference>
<comment type="similarity">
    <text evidence="1">Belongs to the RutC family.</text>
</comment>
<dbReference type="PANTHER" id="PTHR11803:SF39">
    <property type="entry name" value="2-IMINOBUTANOATE_2-IMINOPROPANOATE DEAMINASE"/>
    <property type="match status" value="1"/>
</dbReference>
<accession>A0A174B5T6</accession>
<name>A0A174B5T6_9CLOT</name>
<dbReference type="InterPro" id="IPR035959">
    <property type="entry name" value="RutC-like_sf"/>
</dbReference>
<dbReference type="AlphaFoldDB" id="A0A174B5T6"/>
<dbReference type="PANTHER" id="PTHR11803">
    <property type="entry name" value="2-IMINOBUTANOATE/2-IMINOPROPANOATE DEAMINASE RIDA"/>
    <property type="match status" value="1"/>
</dbReference>
<sequence>MKREVINSVKAPDAIGPYSHCNKVGNFIFTSGQLPLDKETKELKTDIKEATRQSLENVKSILEEAGSSIRNVVKATVFVKDLTQFAELNEVYNEYFGENPPARSCVQVAKLPMDAVVEIEVIAIAE</sequence>
<evidence type="ECO:0000313" key="3">
    <source>
        <dbReference type="Proteomes" id="UP000095594"/>
    </source>
</evidence>
<reference evidence="2 3" key="1">
    <citation type="submission" date="2015-09" db="EMBL/GenBank/DDBJ databases">
        <authorList>
            <consortium name="Pathogen Informatics"/>
        </authorList>
    </citation>
    <scope>NUCLEOTIDE SEQUENCE [LARGE SCALE GENOMIC DNA]</scope>
    <source>
        <strain evidence="2 3">2789STDY5834856</strain>
    </source>
</reference>
<dbReference type="EMBL" id="CYZX01000004">
    <property type="protein sequence ID" value="CUN96094.1"/>
    <property type="molecule type" value="Genomic_DNA"/>
</dbReference>
<protein>
    <submittedName>
        <fullName evidence="2">Endoribonuclease L-PSP</fullName>
        <ecNumber evidence="2">3.5.4.-</ecNumber>
    </submittedName>
</protein>
<dbReference type="OrthoDB" id="9803101at2"/>
<dbReference type="CDD" id="cd00448">
    <property type="entry name" value="YjgF_YER057c_UK114_family"/>
    <property type="match status" value="1"/>
</dbReference>
<organism evidence="2 3">
    <name type="scientific">Clostridium disporicum</name>
    <dbReference type="NCBI Taxonomy" id="84024"/>
    <lineage>
        <taxon>Bacteria</taxon>
        <taxon>Bacillati</taxon>
        <taxon>Bacillota</taxon>
        <taxon>Clostridia</taxon>
        <taxon>Eubacteriales</taxon>
        <taxon>Clostridiaceae</taxon>
        <taxon>Clostridium</taxon>
    </lineage>
</organism>
<dbReference type="Gene3D" id="3.30.1330.40">
    <property type="entry name" value="RutC-like"/>
    <property type="match status" value="1"/>
</dbReference>
<evidence type="ECO:0000256" key="1">
    <source>
        <dbReference type="ARBA" id="ARBA00010552"/>
    </source>
</evidence>
<dbReference type="PROSITE" id="PS01094">
    <property type="entry name" value="UPF0076"/>
    <property type="match status" value="1"/>
</dbReference>
<dbReference type="SUPFAM" id="SSF55298">
    <property type="entry name" value="YjgF-like"/>
    <property type="match status" value="1"/>
</dbReference>
<gene>
    <name evidence="2" type="primary">yabJ</name>
    <name evidence="2" type="ORF">ERS852471_00714</name>
</gene>